<evidence type="ECO:0000256" key="1">
    <source>
        <dbReference type="SAM" id="MobiDB-lite"/>
    </source>
</evidence>
<sequence length="451" mass="50439">MLSRLRSVLTHSRLPLKVDSVATAQNAAKLYRVRFINKRPPKYNLLKAAYYVAGGMVICQIGIGVARVIGLEGKPIFIPLGFAVQDEPRKFRRGDPEVVHFTQFGGDREKARKVRKIFEQKAVQVLQTSLPGNLGPHIKRIDSMLYFHYPQGPLPGYRQKGVRFVLNPPPPPAGNKEAGKEAKAKMFECDYAERYMTAQQYLRHSTILYPQWMYNAVMASVLDIFDQLTTPAGPDPEERINDLNDMVQYGVDLSQWCFTNLKDDLKKSRAHLPPPSGHVIIDGIVQVTSSQMVITVDLTGSFDPRNIEKSHVHKMSVRFAAKSKPLPRKRVIPQATESAESISRSVAAKIEATETFSELDAATKVLNDSNEDLAKKFIAAQEAREKSKAMPEKLIEANPNGKGKDFLEPTKKKEDESDLSKSRRSNSATGPKDIENRPPPSDTPSPPQPRE</sequence>
<dbReference type="OMA" id="FLHATHN"/>
<keyword evidence="2" id="KW-1133">Transmembrane helix</keyword>
<gene>
    <name evidence="3" type="ORF">PCON_10123</name>
</gene>
<dbReference type="Proteomes" id="UP000018144">
    <property type="component" value="Unassembled WGS sequence"/>
</dbReference>
<accession>U4L9X5</accession>
<feature type="compositionally biased region" description="Basic and acidic residues" evidence="1">
    <location>
        <begin position="382"/>
        <end position="395"/>
    </location>
</feature>
<protein>
    <submittedName>
        <fullName evidence="3">Uncharacterized protein</fullName>
    </submittedName>
</protein>
<keyword evidence="2" id="KW-0812">Transmembrane</keyword>
<dbReference type="OrthoDB" id="5316527at2759"/>
<organism evidence="3 4">
    <name type="scientific">Pyronema omphalodes (strain CBS 100304)</name>
    <name type="common">Pyronema confluens</name>
    <dbReference type="NCBI Taxonomy" id="1076935"/>
    <lineage>
        <taxon>Eukaryota</taxon>
        <taxon>Fungi</taxon>
        <taxon>Dikarya</taxon>
        <taxon>Ascomycota</taxon>
        <taxon>Pezizomycotina</taxon>
        <taxon>Pezizomycetes</taxon>
        <taxon>Pezizales</taxon>
        <taxon>Pyronemataceae</taxon>
        <taxon>Pyronema</taxon>
    </lineage>
</organism>
<dbReference type="AlphaFoldDB" id="U4L9X5"/>
<proteinExistence type="predicted"/>
<keyword evidence="4" id="KW-1185">Reference proteome</keyword>
<feature type="compositionally biased region" description="Basic and acidic residues" evidence="1">
    <location>
        <begin position="402"/>
        <end position="421"/>
    </location>
</feature>
<feature type="region of interest" description="Disordered" evidence="1">
    <location>
        <begin position="382"/>
        <end position="451"/>
    </location>
</feature>
<keyword evidence="2" id="KW-0472">Membrane</keyword>
<dbReference type="EMBL" id="HF935547">
    <property type="protein sequence ID" value="CCX10529.1"/>
    <property type="molecule type" value="Genomic_DNA"/>
</dbReference>
<feature type="compositionally biased region" description="Pro residues" evidence="1">
    <location>
        <begin position="437"/>
        <end position="451"/>
    </location>
</feature>
<evidence type="ECO:0000313" key="3">
    <source>
        <dbReference type="EMBL" id="CCX10529.1"/>
    </source>
</evidence>
<name>U4L9X5_PYROM</name>
<feature type="transmembrane region" description="Helical" evidence="2">
    <location>
        <begin position="48"/>
        <end position="69"/>
    </location>
</feature>
<reference evidence="3 4" key="1">
    <citation type="journal article" date="2013" name="PLoS Genet.">
        <title>The genome and development-dependent transcriptomes of Pyronema confluens: a window into fungal evolution.</title>
        <authorList>
            <person name="Traeger S."/>
            <person name="Altegoer F."/>
            <person name="Freitag M."/>
            <person name="Gabaldon T."/>
            <person name="Kempken F."/>
            <person name="Kumar A."/>
            <person name="Marcet-Houben M."/>
            <person name="Poggeler S."/>
            <person name="Stajich J.E."/>
            <person name="Nowrousian M."/>
        </authorList>
    </citation>
    <scope>NUCLEOTIDE SEQUENCE [LARGE SCALE GENOMIC DNA]</scope>
    <source>
        <strain evidence="4">CBS 100304</strain>
        <tissue evidence="3">Vegetative mycelium</tissue>
    </source>
</reference>
<evidence type="ECO:0000313" key="4">
    <source>
        <dbReference type="Proteomes" id="UP000018144"/>
    </source>
</evidence>
<evidence type="ECO:0000256" key="2">
    <source>
        <dbReference type="SAM" id="Phobius"/>
    </source>
</evidence>